<reference evidence="1 2" key="1">
    <citation type="submission" date="2019-06" db="EMBL/GenBank/DDBJ databases">
        <authorList>
            <person name="Palmer J.M."/>
        </authorList>
    </citation>
    <scope>NUCLEOTIDE SEQUENCE [LARGE SCALE GENOMIC DNA]</scope>
    <source>
        <strain evidence="1 2">TWF191</strain>
    </source>
</reference>
<comment type="caution">
    <text evidence="1">The sequence shown here is derived from an EMBL/GenBank/DDBJ whole genome shotgun (WGS) entry which is preliminary data.</text>
</comment>
<organism evidence="1 2">
    <name type="scientific">Orbilia oligospora</name>
    <name type="common">Nematode-trapping fungus</name>
    <name type="synonym">Arthrobotrys oligospora</name>
    <dbReference type="NCBI Taxonomy" id="2813651"/>
    <lineage>
        <taxon>Eukaryota</taxon>
        <taxon>Fungi</taxon>
        <taxon>Dikarya</taxon>
        <taxon>Ascomycota</taxon>
        <taxon>Pezizomycotina</taxon>
        <taxon>Orbiliomycetes</taxon>
        <taxon>Orbiliales</taxon>
        <taxon>Orbiliaceae</taxon>
        <taxon>Orbilia</taxon>
    </lineage>
</organism>
<evidence type="ECO:0000313" key="1">
    <source>
        <dbReference type="EMBL" id="KAF3203247.1"/>
    </source>
</evidence>
<protein>
    <submittedName>
        <fullName evidence="1">Uncharacterized protein</fullName>
    </submittedName>
</protein>
<dbReference type="AlphaFoldDB" id="A0A7C8Q9H3"/>
<evidence type="ECO:0000313" key="2">
    <source>
        <dbReference type="Proteomes" id="UP000483672"/>
    </source>
</evidence>
<dbReference type="Proteomes" id="UP000483672">
    <property type="component" value="Unassembled WGS sequence"/>
</dbReference>
<sequence>MFGTHTFNLTPRGSNRDLPHRSFSTLYGCTSTLVSSPMLTLQRFAVRPGIMNTEWLKGKLRLAYCAY</sequence>
<accession>A0A7C8Q9H3</accession>
<name>A0A7C8Q9H3_ORBOL</name>
<proteinExistence type="predicted"/>
<gene>
    <name evidence="1" type="ORF">TWF191_002670</name>
</gene>
<dbReference type="EMBL" id="WIPF01000158">
    <property type="protein sequence ID" value="KAF3203247.1"/>
    <property type="molecule type" value="Genomic_DNA"/>
</dbReference>